<comment type="caution">
    <text evidence="1">The sequence shown here is derived from an EMBL/GenBank/DDBJ whole genome shotgun (WGS) entry which is preliminary data.</text>
</comment>
<dbReference type="EMBL" id="QLNQ01000020">
    <property type="protein sequence ID" value="RCK65683.1"/>
    <property type="molecule type" value="Genomic_DNA"/>
</dbReference>
<proteinExistence type="predicted"/>
<dbReference type="Proteomes" id="UP000253472">
    <property type="component" value="Unassembled WGS sequence"/>
</dbReference>
<accession>A0A367YIH4</accession>
<name>A0A367YIH4_9ASCO</name>
<protein>
    <submittedName>
        <fullName evidence="1">Uncharacterized protein</fullName>
    </submittedName>
</protein>
<organism evidence="1 2">
    <name type="scientific">Candida viswanathii</name>
    <dbReference type="NCBI Taxonomy" id="5486"/>
    <lineage>
        <taxon>Eukaryota</taxon>
        <taxon>Fungi</taxon>
        <taxon>Dikarya</taxon>
        <taxon>Ascomycota</taxon>
        <taxon>Saccharomycotina</taxon>
        <taxon>Pichiomycetes</taxon>
        <taxon>Debaryomycetaceae</taxon>
        <taxon>Candida/Lodderomyces clade</taxon>
        <taxon>Candida</taxon>
    </lineage>
</organism>
<reference evidence="1 2" key="1">
    <citation type="submission" date="2018-06" db="EMBL/GenBank/DDBJ databases">
        <title>Whole genome sequencing of Candida tropicalis (genome annotated by CSBL at Korea University).</title>
        <authorList>
            <person name="Ahn J."/>
        </authorList>
    </citation>
    <scope>NUCLEOTIDE SEQUENCE [LARGE SCALE GENOMIC DNA]</scope>
    <source>
        <strain evidence="1 2">ATCC 20962</strain>
    </source>
</reference>
<keyword evidence="2" id="KW-1185">Reference proteome</keyword>
<evidence type="ECO:0000313" key="1">
    <source>
        <dbReference type="EMBL" id="RCK65683.1"/>
    </source>
</evidence>
<evidence type="ECO:0000313" key="2">
    <source>
        <dbReference type="Proteomes" id="UP000253472"/>
    </source>
</evidence>
<sequence length="217" mass="25535">MFAARPELYTFIPIVEERIEAASNPYTKNKRSFVLAFSEWHLQNYVIWKEEGLYLRFTKCDDELKVNASELPKTFYGDYVLRDLPVKLYYKDDYELEILMKACPYPWYLMPGDIPLGRSCVGEHWNNMKNIGTVARTLYFTGNGRIFCTTLGMGWKGKCIEVDLIRNCPQSYYDIAERIYKLDVEIDLELERALRNNKGLARRIGKPLRFLDRTLQP</sequence>
<gene>
    <name evidence="1" type="ORF">Cantr_01101</name>
</gene>
<dbReference type="AlphaFoldDB" id="A0A367YIH4"/>